<name>A0A6J7XFR7_9CAUD</name>
<protein>
    <submittedName>
        <fullName evidence="1">Uncharacterized protein</fullName>
    </submittedName>
</protein>
<proteinExistence type="predicted"/>
<dbReference type="EMBL" id="LR798389">
    <property type="protein sequence ID" value="CAB5228916.1"/>
    <property type="molecule type" value="Genomic_DNA"/>
</dbReference>
<accession>A0A6J7XFR7</accession>
<evidence type="ECO:0000313" key="1">
    <source>
        <dbReference type="EMBL" id="CAB5228916.1"/>
    </source>
</evidence>
<sequence length="84" mass="9854">MKIETEAYEHMKRQIALIGAAKIKAHRQFIINEGKAKDVEKRLRWDLSYYAQLTRFICDEIYPKGCDDSHVDTALRQIMREIAA</sequence>
<gene>
    <name evidence="1" type="ORF">UFOVP1545_50</name>
</gene>
<organism evidence="1">
    <name type="scientific">uncultured Caudovirales phage</name>
    <dbReference type="NCBI Taxonomy" id="2100421"/>
    <lineage>
        <taxon>Viruses</taxon>
        <taxon>Duplodnaviria</taxon>
        <taxon>Heunggongvirae</taxon>
        <taxon>Uroviricota</taxon>
        <taxon>Caudoviricetes</taxon>
        <taxon>Peduoviridae</taxon>
        <taxon>Maltschvirus</taxon>
        <taxon>Maltschvirus maltsch</taxon>
    </lineage>
</organism>
<reference evidence="1" key="1">
    <citation type="submission" date="2020-05" db="EMBL/GenBank/DDBJ databases">
        <authorList>
            <person name="Chiriac C."/>
            <person name="Salcher M."/>
            <person name="Ghai R."/>
            <person name="Kavagutti S V."/>
        </authorList>
    </citation>
    <scope>NUCLEOTIDE SEQUENCE</scope>
</reference>